<evidence type="ECO:0000313" key="2">
    <source>
        <dbReference type="EMBL" id="MDT6988253.1"/>
    </source>
</evidence>
<evidence type="ECO:0000313" key="3">
    <source>
        <dbReference type="Proteomes" id="UP001249760"/>
    </source>
</evidence>
<comment type="caution">
    <text evidence="2">The sequence shown here is derived from an EMBL/GenBank/DDBJ whole genome shotgun (WGS) entry which is preliminary data.</text>
</comment>
<name>A0ABU3K209_9ACTN</name>
<evidence type="ECO:0000256" key="1">
    <source>
        <dbReference type="SAM" id="MobiDB-lite"/>
    </source>
</evidence>
<accession>A0ABU3K209</accession>
<keyword evidence="3" id="KW-1185">Reference proteome</keyword>
<proteinExistence type="predicted"/>
<sequence length="227" mass="25275">MRHNGRAPILASQMRPEHLSLREGEPRLAVCPDCETWHRLKRGMIHPHRDGSPVERTERRYYGDKPAGGRRCPGSAQRITIDITPEEWAEKLLAADSTATGRRSARQHHKPVLAPAAPLARIHADVTPATARRAYLAHTEECVPCGTGEHCAHGGALAQRYVRVLREEPARRQARKKMAPDARRAQWAKHGGADVETANNQNRPRPHGTVSDYRGPQVPTTPLRINA</sequence>
<reference evidence="2 3" key="1">
    <citation type="submission" date="2023-05" db="EMBL/GenBank/DDBJ databases">
        <title>Streptomyces fuscus sp. nov., a brown-black pigment producing actinomyces isolated from dry sand of Sea duck farm.</title>
        <authorList>
            <person name="Xie J."/>
            <person name="Shen N."/>
        </authorList>
    </citation>
    <scope>NUCLEOTIDE SEQUENCE [LARGE SCALE GENOMIC DNA]</scope>
    <source>
        <strain evidence="2 3">CGMCC 4.1745</strain>
    </source>
</reference>
<gene>
    <name evidence="2" type="ORF">QNO04_32880</name>
</gene>
<dbReference type="RefSeq" id="WP_331735531.1">
    <property type="nucleotide sequence ID" value="NZ_JASKMA010000045.1"/>
</dbReference>
<organism evidence="2 3">
    <name type="scientific">Streptomyces lusitanus</name>
    <dbReference type="NCBI Taxonomy" id="68232"/>
    <lineage>
        <taxon>Bacteria</taxon>
        <taxon>Bacillati</taxon>
        <taxon>Actinomycetota</taxon>
        <taxon>Actinomycetes</taxon>
        <taxon>Kitasatosporales</taxon>
        <taxon>Streptomycetaceae</taxon>
        <taxon>Streptomyces</taxon>
    </lineage>
</organism>
<feature type="region of interest" description="Disordered" evidence="1">
    <location>
        <begin position="172"/>
        <end position="227"/>
    </location>
</feature>
<dbReference type="EMBL" id="JASKMA010000045">
    <property type="protein sequence ID" value="MDT6988253.1"/>
    <property type="molecule type" value="Genomic_DNA"/>
</dbReference>
<dbReference type="Proteomes" id="UP001249760">
    <property type="component" value="Unassembled WGS sequence"/>
</dbReference>
<protein>
    <submittedName>
        <fullName evidence="2">Uncharacterized protein</fullName>
    </submittedName>
</protein>